<dbReference type="KEGG" id="kdj:28972193"/>
<feature type="domain" description="Protein CPL1-like" evidence="2">
    <location>
        <begin position="247"/>
        <end position="309"/>
    </location>
</feature>
<keyword evidence="1" id="KW-0732">Signal</keyword>
<dbReference type="InterPro" id="IPR038955">
    <property type="entry name" value="PriA/CPL1_fungi"/>
</dbReference>
<dbReference type="PANTHER" id="PTHR35192:SF2">
    <property type="entry name" value="APPLE DOMAIN-CONTAINING PROTEIN"/>
    <property type="match status" value="1"/>
</dbReference>
<keyword evidence="4" id="KW-1185">Reference proteome</keyword>
<evidence type="ECO:0000313" key="4">
    <source>
        <dbReference type="Proteomes" id="UP000078595"/>
    </source>
</evidence>
<feature type="signal peptide" evidence="1">
    <location>
        <begin position="1"/>
        <end position="21"/>
    </location>
</feature>
<dbReference type="GeneID" id="28972193"/>
<evidence type="ECO:0000313" key="3">
    <source>
        <dbReference type="EMBL" id="WWC64256.1"/>
    </source>
</evidence>
<accession>A0AAJ8KV09</accession>
<sequence length="314" mass="33524">MFSFSLSTVFATLAFVGSARAAVNNIYVGCATTTPSDAVSLGDPDIVYPADCAVACYSSKDGPFMYSFFQADQPGRKRQAMSTCKCSNTALTADTYTNSVLQDGTCQSYSWSTFITSSSYNFQACYANIGTQEGAPDGVYLAPDVNTPEDCLKTCSSYQVASFQPGTPMSETQYTCTCGPSSAFEYTDQEVCGTGARFVYTHTANSGTSEFARRQLKERLVRSRNGRRALCPTGQTACNVQGLADSFECIDTTQELESCGGCLFGEFNRRHAMAGQDCSALPGIARGGVTCSDGACQAFSCKAGWKLENGQCVM</sequence>
<gene>
    <name evidence="3" type="ORF">I303_106865</name>
</gene>
<organism evidence="3 4">
    <name type="scientific">Kwoniella dejecticola CBS 10117</name>
    <dbReference type="NCBI Taxonomy" id="1296121"/>
    <lineage>
        <taxon>Eukaryota</taxon>
        <taxon>Fungi</taxon>
        <taxon>Dikarya</taxon>
        <taxon>Basidiomycota</taxon>
        <taxon>Agaricomycotina</taxon>
        <taxon>Tremellomycetes</taxon>
        <taxon>Tremellales</taxon>
        <taxon>Cryptococcaceae</taxon>
        <taxon>Kwoniella</taxon>
    </lineage>
</organism>
<feature type="chain" id="PRO_5042461455" description="Protein CPL1-like domain-containing protein" evidence="1">
    <location>
        <begin position="22"/>
        <end position="314"/>
    </location>
</feature>
<protein>
    <recommendedName>
        <fullName evidence="2">Protein CPL1-like domain-containing protein</fullName>
    </recommendedName>
</protein>
<reference evidence="3" key="1">
    <citation type="submission" date="2013-07" db="EMBL/GenBank/DDBJ databases">
        <authorList>
            <consortium name="The Broad Institute Genome Sequencing Platform"/>
            <person name="Cuomo C."/>
            <person name="Litvintseva A."/>
            <person name="Chen Y."/>
            <person name="Heitman J."/>
            <person name="Sun S."/>
            <person name="Springer D."/>
            <person name="Dromer F."/>
            <person name="Young S.K."/>
            <person name="Zeng Q."/>
            <person name="Gargeya S."/>
            <person name="Fitzgerald M."/>
            <person name="Abouelleil A."/>
            <person name="Alvarado L."/>
            <person name="Berlin A.M."/>
            <person name="Chapman S.B."/>
            <person name="Dewar J."/>
            <person name="Goldberg J."/>
            <person name="Griggs A."/>
            <person name="Gujja S."/>
            <person name="Hansen M."/>
            <person name="Howarth C."/>
            <person name="Imamovic A."/>
            <person name="Larimer J."/>
            <person name="McCowan C."/>
            <person name="Murphy C."/>
            <person name="Pearson M."/>
            <person name="Priest M."/>
            <person name="Roberts A."/>
            <person name="Saif S."/>
            <person name="Shea T."/>
            <person name="Sykes S."/>
            <person name="Wortman J."/>
            <person name="Nusbaum C."/>
            <person name="Birren B."/>
        </authorList>
    </citation>
    <scope>NUCLEOTIDE SEQUENCE</scope>
    <source>
        <strain evidence="3">CBS 10117</strain>
    </source>
</reference>
<evidence type="ECO:0000256" key="1">
    <source>
        <dbReference type="SAM" id="SignalP"/>
    </source>
</evidence>
<dbReference type="PANTHER" id="PTHR35192">
    <property type="entry name" value="PROTEIN, PUTATIVE-RELATED"/>
    <property type="match status" value="1"/>
</dbReference>
<proteinExistence type="predicted"/>
<name>A0AAJ8KV09_9TREE</name>
<dbReference type="InterPro" id="IPR048661">
    <property type="entry name" value="CPL1-like"/>
</dbReference>
<dbReference type="AlphaFoldDB" id="A0AAJ8KV09"/>
<dbReference type="Proteomes" id="UP000078595">
    <property type="component" value="Chromosome 8"/>
</dbReference>
<dbReference type="EMBL" id="CP144537">
    <property type="protein sequence ID" value="WWC64256.1"/>
    <property type="molecule type" value="Genomic_DNA"/>
</dbReference>
<reference evidence="3" key="2">
    <citation type="submission" date="2024-02" db="EMBL/GenBank/DDBJ databases">
        <title>Comparative genomics of Cryptococcus and Kwoniella reveals pathogenesis evolution and contrasting modes of karyotype evolution via chromosome fusion or intercentromeric recombination.</title>
        <authorList>
            <person name="Coelho M.A."/>
            <person name="David-Palma M."/>
            <person name="Shea T."/>
            <person name="Bowers K."/>
            <person name="McGinley-Smith S."/>
            <person name="Mohammad A.W."/>
            <person name="Gnirke A."/>
            <person name="Yurkov A.M."/>
            <person name="Nowrousian M."/>
            <person name="Sun S."/>
            <person name="Cuomo C.A."/>
            <person name="Heitman J."/>
        </authorList>
    </citation>
    <scope>NUCLEOTIDE SEQUENCE</scope>
    <source>
        <strain evidence="3">CBS 10117</strain>
    </source>
</reference>
<dbReference type="RefSeq" id="XP_018258953.2">
    <property type="nucleotide sequence ID" value="XM_018411752.2"/>
</dbReference>
<dbReference type="Pfam" id="PF21671">
    <property type="entry name" value="CPL1-like"/>
    <property type="match status" value="1"/>
</dbReference>
<evidence type="ECO:0000259" key="2">
    <source>
        <dbReference type="Pfam" id="PF21671"/>
    </source>
</evidence>